<dbReference type="RefSeq" id="WP_264815810.1">
    <property type="nucleotide sequence ID" value="NZ_BAPV01000015.1"/>
</dbReference>
<dbReference type="Proteomes" id="UP001062776">
    <property type="component" value="Unassembled WGS sequence"/>
</dbReference>
<evidence type="ECO:0000313" key="3">
    <source>
        <dbReference type="Proteomes" id="UP001062776"/>
    </source>
</evidence>
<organism evidence="2 3">
    <name type="scientific">Asaia krungthepensis NRIC 0535</name>
    <dbReference type="NCBI Taxonomy" id="1307925"/>
    <lineage>
        <taxon>Bacteria</taxon>
        <taxon>Pseudomonadati</taxon>
        <taxon>Pseudomonadota</taxon>
        <taxon>Alphaproteobacteria</taxon>
        <taxon>Acetobacterales</taxon>
        <taxon>Acetobacteraceae</taxon>
        <taxon>Asaia</taxon>
    </lineage>
</organism>
<protein>
    <submittedName>
        <fullName evidence="2">Uncharacterized protein</fullName>
    </submittedName>
</protein>
<feature type="region of interest" description="Disordered" evidence="1">
    <location>
        <begin position="1"/>
        <end position="26"/>
    </location>
</feature>
<accession>A0ABQ0Q3R0</accession>
<comment type="caution">
    <text evidence="2">The sequence shown here is derived from an EMBL/GenBank/DDBJ whole genome shotgun (WGS) entry which is preliminary data.</text>
</comment>
<name>A0ABQ0Q3R0_9PROT</name>
<evidence type="ECO:0000313" key="2">
    <source>
        <dbReference type="EMBL" id="GBQ89951.1"/>
    </source>
</evidence>
<dbReference type="EMBL" id="BAPV01000015">
    <property type="protein sequence ID" value="GBQ89951.1"/>
    <property type="molecule type" value="Genomic_DNA"/>
</dbReference>
<feature type="compositionally biased region" description="Basic and acidic residues" evidence="1">
    <location>
        <begin position="1"/>
        <end position="17"/>
    </location>
</feature>
<evidence type="ECO:0000256" key="1">
    <source>
        <dbReference type="SAM" id="MobiDB-lite"/>
    </source>
</evidence>
<sequence length="111" mass="11819">MSKISRNDRTVSTERAADVGTPSGAGETKRIVMTNVDNAPMIFADKVPVYGTIGDVVTTTLAAERPVGESIAVSATVHLRLTRDAAKVLARSLLEALAMIDRNNLPADRLN</sequence>
<proteinExistence type="predicted"/>
<reference evidence="2" key="1">
    <citation type="submission" date="2013-04" db="EMBL/GenBank/DDBJ databases">
        <title>The genome sequencing project of 58 acetic acid bacteria.</title>
        <authorList>
            <person name="Okamoto-Kainuma A."/>
            <person name="Ishikawa M."/>
            <person name="Umino S."/>
            <person name="Koizumi Y."/>
            <person name="Shiwa Y."/>
            <person name="Yoshikawa H."/>
            <person name="Matsutani M."/>
            <person name="Matsushita K."/>
        </authorList>
    </citation>
    <scope>NUCLEOTIDE SEQUENCE</scope>
    <source>
        <strain evidence="2">NRIC 0535</strain>
    </source>
</reference>
<gene>
    <name evidence="2" type="ORF">AA0535_1925</name>
</gene>
<keyword evidence="3" id="KW-1185">Reference proteome</keyword>